<feature type="transmembrane region" description="Helical" evidence="1">
    <location>
        <begin position="21"/>
        <end position="41"/>
    </location>
</feature>
<dbReference type="Proteomes" id="UP000323426">
    <property type="component" value="Unassembled WGS sequence"/>
</dbReference>
<name>A0A5M6DT84_9BACT</name>
<sequence>MQRWYLRLWYKDLLAEKMKRIFTYFLILALFFGACTPRQALFRQNLDYAYIPATTIAYDYLADKDSLQVFLKFADEGLFKDLPQNQLKLLYTISLSYERPDIIRRDSVRQFGKRLRFKNNFAYVDFKLPTAGITLPSVLQLQIPQHVAEDEYLWLDIPLRRDVLAKKLLLTDANTGLPLFRAYVNTSETFKIKSSAPINSVQLKQYETDFPAALPPFSLSQKKVSPTLNLIRTSQIPVGENIKLDQEGLFVLDAGESSTSIISVANEYPELTTARELIEPLIYMTSSEERKKLYEATEPKKALDRFWLDIANQNQELAKRLIKEYYQRVKEANIFFSSHKDGWLTDRGMLYIILGKPTVVNRRLDAEEWTYINRRQGGATYKFIFIKKPNTFTQNHYELIRRPEYEFVWYSTVEKWRKGTILEE</sequence>
<evidence type="ECO:0000256" key="1">
    <source>
        <dbReference type="SAM" id="Phobius"/>
    </source>
</evidence>
<protein>
    <submittedName>
        <fullName evidence="3">GWxTD domain-containing protein</fullName>
    </submittedName>
</protein>
<proteinExistence type="predicted"/>
<keyword evidence="4" id="KW-1185">Reference proteome</keyword>
<organism evidence="3 4">
    <name type="scientific">Adhaeribacter rhizoryzae</name>
    <dbReference type="NCBI Taxonomy" id="2607907"/>
    <lineage>
        <taxon>Bacteria</taxon>
        <taxon>Pseudomonadati</taxon>
        <taxon>Bacteroidota</taxon>
        <taxon>Cytophagia</taxon>
        <taxon>Cytophagales</taxon>
        <taxon>Hymenobacteraceae</taxon>
        <taxon>Adhaeribacter</taxon>
    </lineage>
</organism>
<dbReference type="NCBIfam" id="TIGR04514">
    <property type="entry name" value="GWxTD_dom"/>
    <property type="match status" value="1"/>
</dbReference>
<feature type="domain" description="GWxTD" evidence="2">
    <location>
        <begin position="256"/>
        <end position="418"/>
    </location>
</feature>
<evidence type="ECO:0000313" key="4">
    <source>
        <dbReference type="Proteomes" id="UP000323426"/>
    </source>
</evidence>
<dbReference type="EMBL" id="VWSF01000001">
    <property type="protein sequence ID" value="KAA5549516.1"/>
    <property type="molecule type" value="Genomic_DNA"/>
</dbReference>
<reference evidence="3 4" key="1">
    <citation type="submission" date="2019-09" db="EMBL/GenBank/DDBJ databases">
        <title>Genome sequence and assembly of Adhaeribacter sp.</title>
        <authorList>
            <person name="Chhetri G."/>
        </authorList>
    </citation>
    <scope>NUCLEOTIDE SEQUENCE [LARGE SCALE GENOMIC DNA]</scope>
    <source>
        <strain evidence="3 4">DK36</strain>
    </source>
</reference>
<accession>A0A5M6DT84</accession>
<dbReference type="Pfam" id="PF20094">
    <property type="entry name" value="GWxTD_dom"/>
    <property type="match status" value="1"/>
</dbReference>
<keyword evidence="1" id="KW-1133">Transmembrane helix</keyword>
<keyword evidence="1" id="KW-0472">Membrane</keyword>
<evidence type="ECO:0000259" key="2">
    <source>
        <dbReference type="Pfam" id="PF20094"/>
    </source>
</evidence>
<dbReference type="AlphaFoldDB" id="A0A5M6DT84"/>
<comment type="caution">
    <text evidence="3">The sequence shown here is derived from an EMBL/GenBank/DDBJ whole genome shotgun (WGS) entry which is preliminary data.</text>
</comment>
<dbReference type="InterPro" id="IPR030959">
    <property type="entry name" value="GWxTD_dom"/>
</dbReference>
<evidence type="ECO:0000313" key="3">
    <source>
        <dbReference type="EMBL" id="KAA5549516.1"/>
    </source>
</evidence>
<dbReference type="PROSITE" id="PS51257">
    <property type="entry name" value="PROKAR_LIPOPROTEIN"/>
    <property type="match status" value="1"/>
</dbReference>
<gene>
    <name evidence="3" type="ORF">F0145_02720</name>
</gene>
<keyword evidence="1" id="KW-0812">Transmembrane</keyword>